<dbReference type="AlphaFoldDB" id="A0A176W4A2"/>
<sequence length="222" mass="25407">MDNTGGFVNWDELMNFNNCPEVESPPEPVLVKSSDHVQMAIPMKVANELPCLKPQIKVLGNTVTFSLHFTYRVLNLIVEYISHRHQLEEGAHVDLEYEAKWERNFIQNLVSRDHRLLAEFLVAAENLREESLKAEEDDSTMLIKMADLIYLHGPSETIVDIIDASRPFSTLCRVQTVFAMLAARRVKDSSKGEGFCWIHMQFSWIRYCLHAAQPELSSSLSL</sequence>
<dbReference type="InterPro" id="IPR011333">
    <property type="entry name" value="SKP1/BTB/POZ_sf"/>
</dbReference>
<dbReference type="Proteomes" id="UP000077202">
    <property type="component" value="Unassembled WGS sequence"/>
</dbReference>
<dbReference type="EMBL" id="LVLJ01001908">
    <property type="protein sequence ID" value="OAE27372.1"/>
    <property type="molecule type" value="Genomic_DNA"/>
</dbReference>
<comment type="pathway">
    <text evidence="1">Protein modification; protein ubiquitination.</text>
</comment>
<comment type="caution">
    <text evidence="2">The sequence shown here is derived from an EMBL/GenBank/DDBJ whole genome shotgun (WGS) entry which is preliminary data.</text>
</comment>
<gene>
    <name evidence="2" type="ORF">AXG93_2407s1070</name>
</gene>
<keyword evidence="3" id="KW-1185">Reference proteome</keyword>
<organism evidence="2 3">
    <name type="scientific">Marchantia polymorpha subsp. ruderalis</name>
    <dbReference type="NCBI Taxonomy" id="1480154"/>
    <lineage>
        <taxon>Eukaryota</taxon>
        <taxon>Viridiplantae</taxon>
        <taxon>Streptophyta</taxon>
        <taxon>Embryophyta</taxon>
        <taxon>Marchantiophyta</taxon>
        <taxon>Marchantiopsida</taxon>
        <taxon>Marchantiidae</taxon>
        <taxon>Marchantiales</taxon>
        <taxon>Marchantiaceae</taxon>
        <taxon>Marchantia</taxon>
    </lineage>
</organism>
<protein>
    <recommendedName>
        <fullName evidence="4">SKP1 component POZ domain-containing protein</fullName>
    </recommendedName>
</protein>
<proteinExistence type="predicted"/>
<evidence type="ECO:0008006" key="4">
    <source>
        <dbReference type="Google" id="ProtNLM"/>
    </source>
</evidence>
<dbReference type="Gene3D" id="3.30.710.10">
    <property type="entry name" value="Potassium Channel Kv1.1, Chain A"/>
    <property type="match status" value="1"/>
</dbReference>
<evidence type="ECO:0000313" key="2">
    <source>
        <dbReference type="EMBL" id="OAE27372.1"/>
    </source>
</evidence>
<name>A0A176W4A2_MARPO</name>
<reference evidence="2" key="1">
    <citation type="submission" date="2016-03" db="EMBL/GenBank/DDBJ databases">
        <title>Mechanisms controlling the formation of the plant cell surface in tip-growing cells are functionally conserved among land plants.</title>
        <authorList>
            <person name="Honkanen S."/>
            <person name="Jones V.A."/>
            <person name="Morieri G."/>
            <person name="Champion C."/>
            <person name="Hetherington A.J."/>
            <person name="Kelly S."/>
            <person name="Saint-Marcoux D."/>
            <person name="Proust H."/>
            <person name="Prescott H."/>
            <person name="Dolan L."/>
        </authorList>
    </citation>
    <scope>NUCLEOTIDE SEQUENCE [LARGE SCALE GENOMIC DNA]</scope>
    <source>
        <tissue evidence="2">Whole gametophyte</tissue>
    </source>
</reference>
<accession>A0A176W4A2</accession>
<evidence type="ECO:0000313" key="3">
    <source>
        <dbReference type="Proteomes" id="UP000077202"/>
    </source>
</evidence>
<evidence type="ECO:0000256" key="1">
    <source>
        <dbReference type="ARBA" id="ARBA00004906"/>
    </source>
</evidence>